<accession>A0AAV5SVN9</accession>
<feature type="non-terminal residue" evidence="3">
    <location>
        <position position="204"/>
    </location>
</feature>
<dbReference type="AlphaFoldDB" id="A0AAV5SVN9"/>
<dbReference type="InterPro" id="IPR050879">
    <property type="entry name" value="Acyltransferase_3"/>
</dbReference>
<evidence type="ECO:0000313" key="4">
    <source>
        <dbReference type="Proteomes" id="UP001432027"/>
    </source>
</evidence>
<sequence length="204" mass="23779">NCFQGLRAVAILSVLLFHLKPKLFRNGFLGVDVFFVLSGYLMSWILSREHSISGSVILTFYFRRFKRIVPLYALMLFVLTIVTSFIFIPTDIPHFETDMIWALPFAENMQNVLKKYDYWEQVFNSPLLLHAWSLGVEIQHYLIVPFIMIIHRNCGTQMMKMAWIITLICGSFLLHSFASSTVSFGFLLSRVWLFLIGTVFFELE</sequence>
<protein>
    <recommendedName>
        <fullName evidence="2">Acyltransferase 3 domain-containing protein</fullName>
    </recommendedName>
</protein>
<proteinExistence type="predicted"/>
<gene>
    <name evidence="3" type="ORF">PENTCL1PPCAC_6310</name>
</gene>
<feature type="domain" description="Acyltransferase 3" evidence="2">
    <location>
        <begin position="3"/>
        <end position="200"/>
    </location>
</feature>
<name>A0AAV5SVN9_9BILA</name>
<keyword evidence="1" id="KW-0472">Membrane</keyword>
<dbReference type="InterPro" id="IPR002656">
    <property type="entry name" value="Acyl_transf_3_dom"/>
</dbReference>
<dbReference type="EMBL" id="BTSX01000002">
    <property type="protein sequence ID" value="GMS84135.1"/>
    <property type="molecule type" value="Genomic_DNA"/>
</dbReference>
<feature type="transmembrane region" description="Helical" evidence="1">
    <location>
        <begin position="161"/>
        <end position="178"/>
    </location>
</feature>
<keyword evidence="1" id="KW-0812">Transmembrane</keyword>
<dbReference type="GO" id="GO:0000271">
    <property type="term" value="P:polysaccharide biosynthetic process"/>
    <property type="evidence" value="ECO:0007669"/>
    <property type="project" value="TreeGrafter"/>
</dbReference>
<feature type="transmembrane region" description="Helical" evidence="1">
    <location>
        <begin position="68"/>
        <end position="88"/>
    </location>
</feature>
<dbReference type="PANTHER" id="PTHR23028:SF53">
    <property type="entry name" value="ACYL_TRANSF_3 DOMAIN-CONTAINING PROTEIN"/>
    <property type="match status" value="1"/>
</dbReference>
<feature type="non-terminal residue" evidence="3">
    <location>
        <position position="1"/>
    </location>
</feature>
<dbReference type="GO" id="GO:0016020">
    <property type="term" value="C:membrane"/>
    <property type="evidence" value="ECO:0007669"/>
    <property type="project" value="TreeGrafter"/>
</dbReference>
<dbReference type="Proteomes" id="UP001432027">
    <property type="component" value="Unassembled WGS sequence"/>
</dbReference>
<keyword evidence="1" id="KW-1133">Transmembrane helix</keyword>
<evidence type="ECO:0000259" key="2">
    <source>
        <dbReference type="Pfam" id="PF01757"/>
    </source>
</evidence>
<dbReference type="Pfam" id="PF01757">
    <property type="entry name" value="Acyl_transf_3"/>
    <property type="match status" value="1"/>
</dbReference>
<comment type="caution">
    <text evidence="3">The sequence shown here is derived from an EMBL/GenBank/DDBJ whole genome shotgun (WGS) entry which is preliminary data.</text>
</comment>
<feature type="transmembrane region" description="Helical" evidence="1">
    <location>
        <begin position="27"/>
        <end position="47"/>
    </location>
</feature>
<evidence type="ECO:0000256" key="1">
    <source>
        <dbReference type="SAM" id="Phobius"/>
    </source>
</evidence>
<reference evidence="3" key="1">
    <citation type="submission" date="2023-10" db="EMBL/GenBank/DDBJ databases">
        <title>Genome assembly of Pristionchus species.</title>
        <authorList>
            <person name="Yoshida K."/>
            <person name="Sommer R.J."/>
        </authorList>
    </citation>
    <scope>NUCLEOTIDE SEQUENCE</scope>
    <source>
        <strain evidence="3">RS0144</strain>
    </source>
</reference>
<evidence type="ECO:0000313" key="3">
    <source>
        <dbReference type="EMBL" id="GMS84135.1"/>
    </source>
</evidence>
<dbReference type="PANTHER" id="PTHR23028">
    <property type="entry name" value="ACETYLTRANSFERASE"/>
    <property type="match status" value="1"/>
</dbReference>
<organism evidence="3 4">
    <name type="scientific">Pristionchus entomophagus</name>
    <dbReference type="NCBI Taxonomy" id="358040"/>
    <lineage>
        <taxon>Eukaryota</taxon>
        <taxon>Metazoa</taxon>
        <taxon>Ecdysozoa</taxon>
        <taxon>Nematoda</taxon>
        <taxon>Chromadorea</taxon>
        <taxon>Rhabditida</taxon>
        <taxon>Rhabditina</taxon>
        <taxon>Diplogasteromorpha</taxon>
        <taxon>Diplogasteroidea</taxon>
        <taxon>Neodiplogasteridae</taxon>
        <taxon>Pristionchus</taxon>
    </lineage>
</organism>
<dbReference type="GO" id="GO:0016747">
    <property type="term" value="F:acyltransferase activity, transferring groups other than amino-acyl groups"/>
    <property type="evidence" value="ECO:0007669"/>
    <property type="project" value="InterPro"/>
</dbReference>
<feature type="transmembrane region" description="Helical" evidence="1">
    <location>
        <begin position="127"/>
        <end position="149"/>
    </location>
</feature>
<keyword evidence="4" id="KW-1185">Reference proteome</keyword>